<keyword evidence="2" id="KW-1185">Reference proteome</keyword>
<organism evidence="1 2">
    <name type="scientific">Archangium lansingense</name>
    <dbReference type="NCBI Taxonomy" id="2995310"/>
    <lineage>
        <taxon>Bacteria</taxon>
        <taxon>Pseudomonadati</taxon>
        <taxon>Myxococcota</taxon>
        <taxon>Myxococcia</taxon>
        <taxon>Myxococcales</taxon>
        <taxon>Cystobacterineae</taxon>
        <taxon>Archangiaceae</taxon>
        <taxon>Archangium</taxon>
    </lineage>
</organism>
<comment type="caution">
    <text evidence="1">The sequence shown here is derived from an EMBL/GenBank/DDBJ whole genome shotgun (WGS) entry which is preliminary data.</text>
</comment>
<dbReference type="RefSeq" id="WP_267536841.1">
    <property type="nucleotide sequence ID" value="NZ_JAPNKA010000001.1"/>
</dbReference>
<evidence type="ECO:0000313" key="2">
    <source>
        <dbReference type="Proteomes" id="UP001207654"/>
    </source>
</evidence>
<proteinExistence type="predicted"/>
<evidence type="ECO:0008006" key="3">
    <source>
        <dbReference type="Google" id="ProtNLM"/>
    </source>
</evidence>
<reference evidence="1 2" key="1">
    <citation type="submission" date="2022-11" db="EMBL/GenBank/DDBJ databases">
        <title>Minimal conservation of predation-associated metabolite biosynthetic gene clusters underscores biosynthetic potential of Myxococcota including descriptions for ten novel species: Archangium lansinium sp. nov., Myxococcus landrumus sp. nov., Nannocystis bai.</title>
        <authorList>
            <person name="Ahearne A."/>
            <person name="Stevens C."/>
            <person name="Phillips K."/>
        </authorList>
    </citation>
    <scope>NUCLEOTIDE SEQUENCE [LARGE SCALE GENOMIC DNA]</scope>
    <source>
        <strain evidence="1 2">MIWBW</strain>
    </source>
</reference>
<protein>
    <recommendedName>
        <fullName evidence="3">DUF177 domain-containing protein</fullName>
    </recommendedName>
</protein>
<dbReference type="Proteomes" id="UP001207654">
    <property type="component" value="Unassembled WGS sequence"/>
</dbReference>
<name>A0ABT4A8R5_9BACT</name>
<evidence type="ECO:0000313" key="1">
    <source>
        <dbReference type="EMBL" id="MCY1078045.1"/>
    </source>
</evidence>
<sequence>MEIPDRVALGQFARERHVHYDVEREVVEGEHREVVGFRVRLFAAHGKSGPGTPMCPKCVELLRELQSFVERLVLPGEAASRTEIVPATPALYESAEDRNEDEVALTVHVRCQSPEHRQPGAGEDLCLRDVRERLEAVGVPRR</sequence>
<accession>A0ABT4A8R5</accession>
<gene>
    <name evidence="1" type="ORF">OV287_26580</name>
</gene>
<dbReference type="EMBL" id="JAPNKA010000001">
    <property type="protein sequence ID" value="MCY1078045.1"/>
    <property type="molecule type" value="Genomic_DNA"/>
</dbReference>